<dbReference type="PROSITE" id="PS50294">
    <property type="entry name" value="WD_REPEATS_REGION"/>
    <property type="match status" value="1"/>
</dbReference>
<dbReference type="PANTHER" id="PTHR22847">
    <property type="entry name" value="WD40 REPEAT PROTEIN"/>
    <property type="match status" value="1"/>
</dbReference>
<reference evidence="4 5" key="1">
    <citation type="submission" date="2024-04" db="EMBL/GenBank/DDBJ databases">
        <title>Tritrichomonas musculus Genome.</title>
        <authorList>
            <person name="Alves-Ferreira E."/>
            <person name="Grigg M."/>
            <person name="Lorenzi H."/>
            <person name="Galac M."/>
        </authorList>
    </citation>
    <scope>NUCLEOTIDE SEQUENCE [LARGE SCALE GENOMIC DNA]</scope>
    <source>
        <strain evidence="4 5">EAF2021</strain>
    </source>
</reference>
<dbReference type="Proteomes" id="UP001470230">
    <property type="component" value="Unassembled WGS sequence"/>
</dbReference>
<evidence type="ECO:0000256" key="1">
    <source>
        <dbReference type="ARBA" id="ARBA00022574"/>
    </source>
</evidence>
<accession>A0ABR2KD93</accession>
<gene>
    <name evidence="4" type="ORF">M9Y10_033593</name>
</gene>
<dbReference type="InterPro" id="IPR036322">
    <property type="entry name" value="WD40_repeat_dom_sf"/>
</dbReference>
<evidence type="ECO:0000256" key="3">
    <source>
        <dbReference type="PROSITE-ProRule" id="PRU00221"/>
    </source>
</evidence>
<keyword evidence="1 3" id="KW-0853">WD repeat</keyword>
<name>A0ABR2KD93_9EUKA</name>
<evidence type="ECO:0000313" key="5">
    <source>
        <dbReference type="Proteomes" id="UP001470230"/>
    </source>
</evidence>
<dbReference type="Pfam" id="PF00400">
    <property type="entry name" value="WD40"/>
    <property type="match status" value="3"/>
</dbReference>
<keyword evidence="2" id="KW-0677">Repeat</keyword>
<dbReference type="SUPFAM" id="SSF50978">
    <property type="entry name" value="WD40 repeat-like"/>
    <property type="match status" value="1"/>
</dbReference>
<dbReference type="PROSITE" id="PS50082">
    <property type="entry name" value="WD_REPEATS_2"/>
    <property type="match status" value="1"/>
</dbReference>
<dbReference type="PANTHER" id="PTHR22847:SF637">
    <property type="entry name" value="WD REPEAT DOMAIN 5B"/>
    <property type="match status" value="1"/>
</dbReference>
<comment type="caution">
    <text evidence="4">The sequence shown here is derived from an EMBL/GenBank/DDBJ whole genome shotgun (WGS) entry which is preliminary data.</text>
</comment>
<feature type="repeat" description="WD" evidence="3">
    <location>
        <begin position="422"/>
        <end position="458"/>
    </location>
</feature>
<protein>
    <submittedName>
        <fullName evidence="4">Uncharacterized protein</fullName>
    </submittedName>
</protein>
<keyword evidence="5" id="KW-1185">Reference proteome</keyword>
<dbReference type="Gene3D" id="2.130.10.10">
    <property type="entry name" value="YVTN repeat-like/Quinoprotein amine dehydrogenase"/>
    <property type="match status" value="2"/>
</dbReference>
<proteinExistence type="predicted"/>
<organism evidence="4 5">
    <name type="scientific">Tritrichomonas musculus</name>
    <dbReference type="NCBI Taxonomy" id="1915356"/>
    <lineage>
        <taxon>Eukaryota</taxon>
        <taxon>Metamonada</taxon>
        <taxon>Parabasalia</taxon>
        <taxon>Tritrichomonadida</taxon>
        <taxon>Tritrichomonadidae</taxon>
        <taxon>Tritrichomonas</taxon>
    </lineage>
</organism>
<evidence type="ECO:0000313" key="4">
    <source>
        <dbReference type="EMBL" id="KAK8888853.1"/>
    </source>
</evidence>
<dbReference type="EMBL" id="JAPFFF010000005">
    <property type="protein sequence ID" value="KAK8888853.1"/>
    <property type="molecule type" value="Genomic_DNA"/>
</dbReference>
<dbReference type="InterPro" id="IPR001680">
    <property type="entry name" value="WD40_rpt"/>
</dbReference>
<dbReference type="SMART" id="SM00320">
    <property type="entry name" value="WD40"/>
    <property type="match status" value="6"/>
</dbReference>
<evidence type="ECO:0000256" key="2">
    <source>
        <dbReference type="ARBA" id="ARBA00022737"/>
    </source>
</evidence>
<dbReference type="InterPro" id="IPR015943">
    <property type="entry name" value="WD40/YVTN_repeat-like_dom_sf"/>
</dbReference>
<sequence length="458" mass="51635">MSNRTITIKIPISENNNSSRNVSNSVETIIKKINKIKQSVLSLRDANIENEQIRDQYIIHFQQCTEDREILNKIYKNLKFKFEHQNEDEQAKVEEIQRQEDQAPLPVSQTKTIPTLEFITREALIHKMAENQQIKVIRIRYEISVSTSIYNVQFSPDGNLIAFSDSSHVYIIQTKDGEILNKIDISPNECSLPDNLLQSDDFLTAGHCIRFSPDGKFLAVTNGPYVLLYSLQLDVHTPPLLTHTFPRHSGDVTSLVFNNTGSWLVTGSNVQIYVWDMSTYESVFNFNHDIPDSTIVSISTPPDTSMYVIGFSNGTLGMYNESFDSPMVSFNVNVNDTFLLDTEVSPFYTGTIVTCSSDCTAKVWEMRGIASHKFTLNDHKDAVTSAAFAPLKEAPILFTASGSKDKKIRAYQHKTGELLYSMEIHTDAISQIVSHPTQTMLASCGRDGLVCLWDYEVA</sequence>